<sequence length="470" mass="53523">MNRTIKTQVVKTVKVKSVREGAFCKYSHHVCMQNCVDGYDYCRHHILEDKTAPYKQCVYMTKSGRRCFMAAPKQERKDGYCSEHAKKAAYARQRLSRKRRPKETVESLLEDLTSVNATSSDSHNNEHRRGKMHSDSIASKALEYASSSDSDTEQPMVGQTWIDDGDSDAESIDSEQEDLLKYAGAYTTEEVAQILRDKLIRLQALYIDQFKRLKHVLLTKRRQYLKAYKAEKETLGSIKLYKSDPSQKEKYQKLLAMKHYHRKYGKEALLQKQSTQRRMQATEGMNYLPPHFAKCVFVDEGLRCNARVVPLSKFCQKHILHDPAQVLYRPCPFADSQCGRPVPTLHNTEFCSLHQPVPSVKEPDQPDADMNVADQEDSKQDSSKVYADSRLVSPPQRHVKIQTPSMQGQLEATVKSTLDFGLKLGSATTGTAAGKTQDVDAEEAETERHFQLGTLFTLGEENEEEENIAR</sequence>
<keyword evidence="7" id="KW-0156">Chromatin regulator</keyword>
<gene>
    <name evidence="16" type="ORF">CUNI_LOCUS16124</name>
</gene>
<dbReference type="GO" id="GO:0044545">
    <property type="term" value="C:NSL complex"/>
    <property type="evidence" value="ECO:0007669"/>
    <property type="project" value="TreeGrafter"/>
</dbReference>
<comment type="subunit">
    <text evidence="13">Component of the NSL complex at least composed of KAT8/MOF, KANSL1, KANSL2, KANSL3, MCRS1, PHF20, OGT1/OGT, WDR5 and HCFC1.</text>
</comment>
<dbReference type="GO" id="GO:0005739">
    <property type="term" value="C:mitochondrion"/>
    <property type="evidence" value="ECO:0007669"/>
    <property type="project" value="UniProtKB-SubCell"/>
</dbReference>
<evidence type="ECO:0000256" key="6">
    <source>
        <dbReference type="ARBA" id="ARBA00022843"/>
    </source>
</evidence>
<comment type="function">
    <text evidence="12">Non-catalytic component of the NSL histone acetyltransferase complex, a multiprotein complex that mediates histone H4 acetylation at 'Lys-5'- and 'Lys-8' (H4K5ac and H4K8ac) at transcription start sites and promotes transcription initiation. Required for NSL complex stability and for transcription of intraciliary transport genes in both ciliated and non-ciliated cells by regulating histone H4 acetylation at 'Lys-5'- and 'Lys-12' (H4K5ac and H4K12ac). This is necessary for cilium assembly in ciliated cells and for organization of the microtubule cytoskeleton in non-ciliated cells. Required within the NSL complex to maintain nuclear architecture stability by promoting KAT8-mediated acetylation of lamin LMNA.</text>
</comment>
<dbReference type="OrthoDB" id="677315at2759"/>
<evidence type="ECO:0000256" key="9">
    <source>
        <dbReference type="ARBA" id="ARBA00023242"/>
    </source>
</evidence>
<evidence type="ECO:0000313" key="17">
    <source>
        <dbReference type="Proteomes" id="UP000678393"/>
    </source>
</evidence>
<dbReference type="Proteomes" id="UP000678393">
    <property type="component" value="Unassembled WGS sequence"/>
</dbReference>
<evidence type="ECO:0000256" key="14">
    <source>
        <dbReference type="SAM" id="MobiDB-lite"/>
    </source>
</evidence>
<evidence type="ECO:0000256" key="7">
    <source>
        <dbReference type="ARBA" id="ARBA00022853"/>
    </source>
</evidence>
<evidence type="ECO:0000259" key="15">
    <source>
        <dbReference type="Pfam" id="PF13891"/>
    </source>
</evidence>
<dbReference type="PANTHER" id="PTHR13453:SF1">
    <property type="entry name" value="KAT8 REGULATORY NSL COMPLEX SUBUNIT 2"/>
    <property type="match status" value="1"/>
</dbReference>
<dbReference type="GO" id="GO:0005634">
    <property type="term" value="C:nucleus"/>
    <property type="evidence" value="ECO:0007669"/>
    <property type="project" value="UniProtKB-SubCell"/>
</dbReference>
<keyword evidence="4" id="KW-1017">Isopeptide bond</keyword>
<dbReference type="GO" id="GO:0006325">
    <property type="term" value="P:chromatin organization"/>
    <property type="evidence" value="ECO:0007669"/>
    <property type="project" value="UniProtKB-KW"/>
</dbReference>
<evidence type="ECO:0000256" key="4">
    <source>
        <dbReference type="ARBA" id="ARBA00022499"/>
    </source>
</evidence>
<feature type="domain" description="KANL2-like probable zinc-finger" evidence="15">
    <location>
        <begin position="302"/>
        <end position="355"/>
    </location>
</feature>
<feature type="region of interest" description="Disordered" evidence="14">
    <location>
        <begin position="92"/>
        <end position="135"/>
    </location>
</feature>
<proteinExistence type="predicted"/>
<name>A0A8S3ZTM1_9EUPU</name>
<evidence type="ECO:0000256" key="8">
    <source>
        <dbReference type="ARBA" id="ARBA00023128"/>
    </source>
</evidence>
<evidence type="ECO:0000256" key="10">
    <source>
        <dbReference type="ARBA" id="ARBA00032947"/>
    </source>
</evidence>
<dbReference type="InterPro" id="IPR026316">
    <property type="entry name" value="NSL2"/>
</dbReference>
<keyword evidence="8" id="KW-0496">Mitochondrion</keyword>
<evidence type="ECO:0000256" key="11">
    <source>
        <dbReference type="ARBA" id="ARBA00033378"/>
    </source>
</evidence>
<feature type="compositionally biased region" description="Polar residues" evidence="14">
    <location>
        <begin position="113"/>
        <end position="122"/>
    </location>
</feature>
<evidence type="ECO:0000256" key="3">
    <source>
        <dbReference type="ARBA" id="ARBA00015508"/>
    </source>
</evidence>
<evidence type="ECO:0000256" key="5">
    <source>
        <dbReference type="ARBA" id="ARBA00022553"/>
    </source>
</evidence>
<feature type="region of interest" description="Disordered" evidence="14">
    <location>
        <begin position="356"/>
        <end position="386"/>
    </location>
</feature>
<protein>
    <recommendedName>
        <fullName evidence="3">KAT8 regulatory NSL complex subunit 2</fullName>
    </recommendedName>
    <alternativeName>
        <fullName evidence="11">NSL complex protein NSL2</fullName>
    </alternativeName>
    <alternativeName>
        <fullName evidence="10">Non-specific lethal 2 homolog</fullName>
    </alternativeName>
</protein>
<organism evidence="16 17">
    <name type="scientific">Candidula unifasciata</name>
    <dbReference type="NCBI Taxonomy" id="100452"/>
    <lineage>
        <taxon>Eukaryota</taxon>
        <taxon>Metazoa</taxon>
        <taxon>Spiralia</taxon>
        <taxon>Lophotrochozoa</taxon>
        <taxon>Mollusca</taxon>
        <taxon>Gastropoda</taxon>
        <taxon>Heterobranchia</taxon>
        <taxon>Euthyneura</taxon>
        <taxon>Panpulmonata</taxon>
        <taxon>Eupulmonata</taxon>
        <taxon>Stylommatophora</taxon>
        <taxon>Helicina</taxon>
        <taxon>Helicoidea</taxon>
        <taxon>Geomitridae</taxon>
        <taxon>Candidula</taxon>
    </lineage>
</organism>
<comment type="caution">
    <text evidence="16">The sequence shown here is derived from an EMBL/GenBank/DDBJ whole genome shotgun (WGS) entry which is preliminary data.</text>
</comment>
<keyword evidence="6" id="KW-0832">Ubl conjugation</keyword>
<dbReference type="InterPro" id="IPR025927">
    <property type="entry name" value="Znf_KANL2-like"/>
</dbReference>
<evidence type="ECO:0000313" key="16">
    <source>
        <dbReference type="EMBL" id="CAG5130566.1"/>
    </source>
</evidence>
<evidence type="ECO:0000256" key="1">
    <source>
        <dbReference type="ARBA" id="ARBA00004123"/>
    </source>
</evidence>
<keyword evidence="5" id="KW-0597">Phosphoprotein</keyword>
<keyword evidence="17" id="KW-1185">Reference proteome</keyword>
<evidence type="ECO:0000256" key="2">
    <source>
        <dbReference type="ARBA" id="ARBA00004173"/>
    </source>
</evidence>
<reference evidence="16" key="1">
    <citation type="submission" date="2021-04" db="EMBL/GenBank/DDBJ databases">
        <authorList>
            <consortium name="Molecular Ecology Group"/>
        </authorList>
    </citation>
    <scope>NUCLEOTIDE SEQUENCE</scope>
</reference>
<evidence type="ECO:0000256" key="13">
    <source>
        <dbReference type="ARBA" id="ARBA00093543"/>
    </source>
</evidence>
<accession>A0A8S3ZTM1</accession>
<dbReference type="AlphaFoldDB" id="A0A8S3ZTM1"/>
<dbReference type="Pfam" id="PF13891">
    <property type="entry name" value="zf-C3HC3H_KANSL2"/>
    <property type="match status" value="2"/>
</dbReference>
<dbReference type="PANTHER" id="PTHR13453">
    <property type="entry name" value="KAT8 REGULATORY NSL COMPLEX SUBUNIT 2"/>
    <property type="match status" value="1"/>
</dbReference>
<keyword evidence="9" id="KW-0539">Nucleus</keyword>
<feature type="domain" description="KANL2-like probable zinc-finger" evidence="15">
    <location>
        <begin position="24"/>
        <end position="85"/>
    </location>
</feature>
<comment type="subcellular location">
    <subcellularLocation>
        <location evidence="2">Mitochondrion</location>
    </subcellularLocation>
    <subcellularLocation>
        <location evidence="1">Nucleus</location>
    </subcellularLocation>
</comment>
<dbReference type="EMBL" id="CAJHNH020004113">
    <property type="protein sequence ID" value="CAG5130566.1"/>
    <property type="molecule type" value="Genomic_DNA"/>
</dbReference>
<evidence type="ECO:0000256" key="12">
    <source>
        <dbReference type="ARBA" id="ARBA00093359"/>
    </source>
</evidence>